<evidence type="ECO:0000256" key="3">
    <source>
        <dbReference type="HAMAP-Rule" id="MF_00649"/>
    </source>
</evidence>
<feature type="binding site" evidence="3">
    <location>
        <position position="11"/>
    </location>
    <ligand>
        <name>Zn(2+)</name>
        <dbReference type="ChEBI" id="CHEBI:29105"/>
    </ligand>
</feature>
<evidence type="ECO:0000313" key="4">
    <source>
        <dbReference type="EMBL" id="QMW22830.1"/>
    </source>
</evidence>
<dbReference type="GO" id="GO:0006355">
    <property type="term" value="P:regulation of DNA-templated transcription"/>
    <property type="evidence" value="ECO:0007669"/>
    <property type="project" value="InterPro"/>
</dbReference>
<dbReference type="Proteomes" id="UP000515292">
    <property type="component" value="Chromosome"/>
</dbReference>
<dbReference type="GO" id="GO:0008270">
    <property type="term" value="F:zinc ion binding"/>
    <property type="evidence" value="ECO:0007669"/>
    <property type="project" value="UniProtKB-UniRule"/>
</dbReference>
<dbReference type="InterPro" id="IPR005584">
    <property type="entry name" value="DNA_gyrase_inhibitor_YacG"/>
</dbReference>
<feature type="binding site" evidence="3">
    <location>
        <position position="23"/>
    </location>
    <ligand>
        <name>Zn(2+)</name>
        <dbReference type="ChEBI" id="CHEBI:29105"/>
    </ligand>
</feature>
<protein>
    <recommendedName>
        <fullName evidence="3">DNA gyrase inhibitor YacG</fullName>
    </recommendedName>
</protein>
<organism evidence="4 5">
    <name type="scientific">Sandaracinobacteroides saxicola</name>
    <dbReference type="NCBI Taxonomy" id="2759707"/>
    <lineage>
        <taxon>Bacteria</taxon>
        <taxon>Pseudomonadati</taxon>
        <taxon>Pseudomonadota</taxon>
        <taxon>Alphaproteobacteria</taxon>
        <taxon>Sphingomonadales</taxon>
        <taxon>Sphingosinicellaceae</taxon>
        <taxon>Sandaracinobacteroides</taxon>
    </lineage>
</organism>
<dbReference type="SUPFAM" id="SSF57716">
    <property type="entry name" value="Glucocorticoid receptor-like (DNA-binding domain)"/>
    <property type="match status" value="1"/>
</dbReference>
<evidence type="ECO:0000256" key="1">
    <source>
        <dbReference type="ARBA" id="ARBA00022723"/>
    </source>
</evidence>
<keyword evidence="5" id="KW-1185">Reference proteome</keyword>
<comment type="cofactor">
    <cofactor evidence="3">
        <name>Zn(2+)</name>
        <dbReference type="ChEBI" id="CHEBI:29105"/>
    </cofactor>
    <text evidence="3">Binds 1 zinc ion.</text>
</comment>
<evidence type="ECO:0000256" key="2">
    <source>
        <dbReference type="ARBA" id="ARBA00022833"/>
    </source>
</evidence>
<comment type="similarity">
    <text evidence="3">Belongs to the DNA gyrase inhibitor YacG family.</text>
</comment>
<dbReference type="RefSeq" id="WP_182296099.1">
    <property type="nucleotide sequence ID" value="NZ_CP059851.1"/>
</dbReference>
<dbReference type="EMBL" id="CP059851">
    <property type="protein sequence ID" value="QMW22830.1"/>
    <property type="molecule type" value="Genomic_DNA"/>
</dbReference>
<accession>A0A7G5IHI8</accession>
<proteinExistence type="inferred from homology"/>
<dbReference type="InterPro" id="IPR013088">
    <property type="entry name" value="Znf_NHR/GATA"/>
</dbReference>
<evidence type="ECO:0000313" key="5">
    <source>
        <dbReference type="Proteomes" id="UP000515292"/>
    </source>
</evidence>
<comment type="function">
    <text evidence="3">Inhibits all the catalytic activities of DNA gyrase by preventing its interaction with DNA. Acts by binding directly to the C-terminal domain of GyrB, which probably disrupts DNA binding by the gyrase.</text>
</comment>
<gene>
    <name evidence="3 4" type="primary">yacG</name>
    <name evidence="4" type="ORF">H3309_16280</name>
</gene>
<dbReference type="Gene3D" id="3.30.50.10">
    <property type="entry name" value="Erythroid Transcription Factor GATA-1, subunit A"/>
    <property type="match status" value="1"/>
</dbReference>
<dbReference type="Pfam" id="PF03884">
    <property type="entry name" value="YacG"/>
    <property type="match status" value="1"/>
</dbReference>
<dbReference type="GO" id="GO:0008657">
    <property type="term" value="F:DNA topoisomerase type II (double strand cut, ATP-hydrolyzing) inhibitor activity"/>
    <property type="evidence" value="ECO:0007669"/>
    <property type="project" value="UniProtKB-UniRule"/>
</dbReference>
<dbReference type="HAMAP" id="MF_00649">
    <property type="entry name" value="DNA_gyrase_inhibitor_YacG"/>
    <property type="match status" value="1"/>
</dbReference>
<reference evidence="4 5" key="1">
    <citation type="submission" date="2020-07" db="EMBL/GenBank/DDBJ databases">
        <title>Complete genome sequence for Sandaracinobacter sp. M6.</title>
        <authorList>
            <person name="Tang Y."/>
            <person name="Liu Q."/>
            <person name="Guo Z."/>
            <person name="Lei P."/>
            <person name="Huang B."/>
        </authorList>
    </citation>
    <scope>NUCLEOTIDE SEQUENCE [LARGE SCALE GENOMIC DNA]</scope>
    <source>
        <strain evidence="4 5">M6</strain>
    </source>
</reference>
<sequence>MSKRSERCPICGKAIVAAHAPFCSAACRDRDLIRWLDEDYRVPLKPEDDGDG</sequence>
<feature type="binding site" evidence="3">
    <location>
        <position position="27"/>
    </location>
    <ligand>
        <name>Zn(2+)</name>
        <dbReference type="ChEBI" id="CHEBI:29105"/>
    </ligand>
</feature>
<keyword evidence="2 3" id="KW-0862">Zinc</keyword>
<dbReference type="PANTHER" id="PTHR36150:SF1">
    <property type="entry name" value="DNA GYRASE INHIBITOR YACG"/>
    <property type="match status" value="1"/>
</dbReference>
<keyword evidence="1 3" id="KW-0479">Metal-binding</keyword>
<dbReference type="AlphaFoldDB" id="A0A7G5IHI8"/>
<dbReference type="KEGG" id="sand:H3309_16280"/>
<dbReference type="PANTHER" id="PTHR36150">
    <property type="entry name" value="DNA GYRASE INHIBITOR YACG"/>
    <property type="match status" value="1"/>
</dbReference>
<feature type="binding site" evidence="3">
    <location>
        <position position="8"/>
    </location>
    <ligand>
        <name>Zn(2+)</name>
        <dbReference type="ChEBI" id="CHEBI:29105"/>
    </ligand>
</feature>
<comment type="subunit">
    <text evidence="3">Interacts with GyrB.</text>
</comment>
<name>A0A7G5IHI8_9SPHN</name>